<dbReference type="SUPFAM" id="SSF55060">
    <property type="entry name" value="GHMP Kinase, C-terminal domain"/>
    <property type="match status" value="1"/>
</dbReference>
<evidence type="ECO:0000313" key="3">
    <source>
        <dbReference type="Proteomes" id="UP000623129"/>
    </source>
</evidence>
<keyword evidence="3" id="KW-1185">Reference proteome</keyword>
<dbReference type="InterPro" id="IPR053034">
    <property type="entry name" value="Glucuronokinase-like"/>
</dbReference>
<dbReference type="Gene3D" id="3.30.70.890">
    <property type="entry name" value="GHMP kinase, C-terminal domain"/>
    <property type="match status" value="1"/>
</dbReference>
<dbReference type="InterPro" id="IPR036554">
    <property type="entry name" value="GHMP_kinase_C_sf"/>
</dbReference>
<feature type="domain" description="GHMP kinase C-terminal" evidence="1">
    <location>
        <begin position="235"/>
        <end position="296"/>
    </location>
</feature>
<dbReference type="InterPro" id="IPR014721">
    <property type="entry name" value="Ribsml_uS5_D2-typ_fold_subgr"/>
</dbReference>
<evidence type="ECO:0000313" key="2">
    <source>
        <dbReference type="EMBL" id="KAF3329944.1"/>
    </source>
</evidence>
<comment type="caution">
    <text evidence="2">The sequence shown here is derived from an EMBL/GenBank/DDBJ whole genome shotgun (WGS) entry which is preliminary data.</text>
</comment>
<dbReference type="Gene3D" id="3.30.230.10">
    <property type="match status" value="1"/>
</dbReference>
<dbReference type="SUPFAM" id="SSF54211">
    <property type="entry name" value="Ribosomal protein S5 domain 2-like"/>
    <property type="match status" value="1"/>
</dbReference>
<dbReference type="PANTHER" id="PTHR38710:SF1">
    <property type="entry name" value="WITH PUTATIVE URIDYL PYROPHOSPHORYLASE-RELATED"/>
    <property type="match status" value="1"/>
</dbReference>
<organism evidence="2 3">
    <name type="scientific">Carex littledalei</name>
    <dbReference type="NCBI Taxonomy" id="544730"/>
    <lineage>
        <taxon>Eukaryota</taxon>
        <taxon>Viridiplantae</taxon>
        <taxon>Streptophyta</taxon>
        <taxon>Embryophyta</taxon>
        <taxon>Tracheophyta</taxon>
        <taxon>Spermatophyta</taxon>
        <taxon>Magnoliopsida</taxon>
        <taxon>Liliopsida</taxon>
        <taxon>Poales</taxon>
        <taxon>Cyperaceae</taxon>
        <taxon>Cyperoideae</taxon>
        <taxon>Cariceae</taxon>
        <taxon>Carex</taxon>
        <taxon>Carex subgen. Euthyceras</taxon>
    </lineage>
</organism>
<dbReference type="EMBL" id="SWLB01000014">
    <property type="protein sequence ID" value="KAF3329944.1"/>
    <property type="molecule type" value="Genomic_DNA"/>
</dbReference>
<dbReference type="OrthoDB" id="1924968at2759"/>
<proteinExistence type="predicted"/>
<dbReference type="Proteomes" id="UP000623129">
    <property type="component" value="Unassembled WGS sequence"/>
</dbReference>
<dbReference type="AlphaFoldDB" id="A0A833R5K7"/>
<evidence type="ECO:0000259" key="1">
    <source>
        <dbReference type="Pfam" id="PF08544"/>
    </source>
</evidence>
<keyword evidence="2" id="KW-0808">Transferase</keyword>
<dbReference type="Pfam" id="PF08544">
    <property type="entry name" value="GHMP_kinases_C"/>
    <property type="match status" value="1"/>
</dbReference>
<dbReference type="PANTHER" id="PTHR38710">
    <property type="entry name" value="WITH PUTATIVE URIDYL PYROPHOSPHORYLASE-RELATED"/>
    <property type="match status" value="1"/>
</dbReference>
<dbReference type="InterPro" id="IPR013750">
    <property type="entry name" value="GHMP_kinase_C_dom"/>
</dbReference>
<accession>A0A833R5K7</accession>
<dbReference type="GO" id="GO:0016301">
    <property type="term" value="F:kinase activity"/>
    <property type="evidence" value="ECO:0007669"/>
    <property type="project" value="UniProtKB-KW"/>
</dbReference>
<gene>
    <name evidence="2" type="ORF">FCM35_KLT05275</name>
</gene>
<reference evidence="2" key="1">
    <citation type="submission" date="2020-01" db="EMBL/GenBank/DDBJ databases">
        <title>Genome sequence of Kobresia littledalei, the first chromosome-level genome in the family Cyperaceae.</title>
        <authorList>
            <person name="Qu G."/>
        </authorList>
    </citation>
    <scope>NUCLEOTIDE SEQUENCE</scope>
    <source>
        <strain evidence="2">C.B.Clarke</strain>
        <tissue evidence="2">Leaf</tissue>
    </source>
</reference>
<dbReference type="InterPro" id="IPR020568">
    <property type="entry name" value="Ribosomal_Su5_D2-typ_SF"/>
</dbReference>
<name>A0A833R5K7_9POAL</name>
<protein>
    <submittedName>
        <fullName evidence="2">Glucuronokinase 1-like isoform X1</fullName>
    </submittedName>
</protein>
<sequence length="387" mass="43416">MPSATEGKEKEMAIEHKAYARVGFLGNPSDVYFGRAISFSLANFWASVVLRPSDELVIQPHPKHDLVSFNSIHHLVHRLDSEGYYGGVRLLMAICRMFYKHCQEKNIELKKGNFTLSYDTNITGLSGSSAIVCAALNCLLDFYNVRHLVKVEIRPNLILSALDFSRENMDKLGHGIYKPMDVNLLPPLFLIYAENPSDSGKVHSTVRQRWLDGDKFIISSMNEVAELAEKGKNVLLEKNYKELVNLMNRNFDLRRQMFGDEALGDLNIKMVEVARSVGAAAKFTGSGGAVVAFCPDGPVQVGLLESACKNAGFTLQKISVVPSLLSEDECKSLTNIKNTKVSLFIEENEKRPHTMLVIRMRLAKMIHMRLANMIHILKERHDPHETG</sequence>
<keyword evidence="2" id="KW-0418">Kinase</keyword>